<dbReference type="InterPro" id="IPR023401">
    <property type="entry name" value="ODC_N"/>
</dbReference>
<dbReference type="PANTHER" id="PTHR13812:SF19">
    <property type="entry name" value="KETIMINE REDUCTASE MU-CRYSTALLIN"/>
    <property type="match status" value="1"/>
</dbReference>
<evidence type="ECO:0000313" key="1">
    <source>
        <dbReference type="EMBL" id="SDF91756.1"/>
    </source>
</evidence>
<dbReference type="InterPro" id="IPR036291">
    <property type="entry name" value="NAD(P)-bd_dom_sf"/>
</dbReference>
<dbReference type="AlphaFoldDB" id="A0A1G7PZS3"/>
<protein>
    <submittedName>
        <fullName evidence="1">Ornithine cyclodeaminase</fullName>
    </submittedName>
</protein>
<dbReference type="EMBL" id="FNAY01000021">
    <property type="protein sequence ID" value="SDF91756.1"/>
    <property type="molecule type" value="Genomic_DNA"/>
</dbReference>
<organism evidence="1 2">
    <name type="scientific">Rhodobacter capsulatus</name>
    <name type="common">Rhodopseudomonas capsulata</name>
    <dbReference type="NCBI Taxonomy" id="1061"/>
    <lineage>
        <taxon>Bacteria</taxon>
        <taxon>Pseudomonadati</taxon>
        <taxon>Pseudomonadota</taxon>
        <taxon>Alphaproteobacteria</taxon>
        <taxon>Rhodobacterales</taxon>
        <taxon>Rhodobacter group</taxon>
        <taxon>Rhodobacter</taxon>
    </lineage>
</organism>
<dbReference type="Proteomes" id="UP000183812">
    <property type="component" value="Unassembled WGS sequence"/>
</dbReference>
<sequence length="347" mass="37799">MIVEDLRRAEAKDGTSWREADEPSYVRARDIASILASARTQIIEVVAKAYDAFYHQEAINPDTYSLRFPQKSNSRINALPAYIGRDVDLAGLKWVASFPDNVARNRQRASALIVVNSFETGYPLAVLDGTLISSARTAASAALAARCLVPGRETDAFTLYGAGVINRDLLAYLQADGWRFDHVTICDPVSASAEAFTQHCAARGLSAHVGDTSRRCDSGLISFATSALAPWYDHPFHADQTVLHMSLRDIVPERLKAPVFNVVDDVSHALKANTSLHLLQQRQGRVENVANYAAIAPGAPRPEGPVVVSAFGMGILDLAVAHVVLNAAQERGLLRRIDGLLPEFSRW</sequence>
<dbReference type="Gene3D" id="3.40.50.720">
    <property type="entry name" value="NAD(P)-binding Rossmann-like Domain"/>
    <property type="match status" value="1"/>
</dbReference>
<dbReference type="PANTHER" id="PTHR13812">
    <property type="entry name" value="KETIMINE REDUCTASE MU-CRYSTALLIN"/>
    <property type="match status" value="1"/>
</dbReference>
<dbReference type="RefSeq" id="WP_175454898.1">
    <property type="nucleotide sequence ID" value="NZ_CP119563.1"/>
</dbReference>
<name>A0A1G7PZS3_RHOCA</name>
<dbReference type="Gene3D" id="3.30.1780.10">
    <property type="entry name" value="ornithine cyclodeaminase, domain 1"/>
    <property type="match status" value="1"/>
</dbReference>
<dbReference type="PIRSF" id="PIRSF001439">
    <property type="entry name" value="CryM"/>
    <property type="match status" value="1"/>
</dbReference>
<accession>A0A1G7PZS3</accession>
<dbReference type="Pfam" id="PF02423">
    <property type="entry name" value="OCD_Mu_crystall"/>
    <property type="match status" value="1"/>
</dbReference>
<proteinExistence type="predicted"/>
<dbReference type="SUPFAM" id="SSF51735">
    <property type="entry name" value="NAD(P)-binding Rossmann-fold domains"/>
    <property type="match status" value="1"/>
</dbReference>
<reference evidence="1 2" key="1">
    <citation type="submission" date="2016-10" db="EMBL/GenBank/DDBJ databases">
        <authorList>
            <person name="de Groot N.N."/>
        </authorList>
    </citation>
    <scope>NUCLEOTIDE SEQUENCE [LARGE SCALE GENOMIC DNA]</scope>
    <source>
        <strain evidence="2">DSM 938 / 37b4</strain>
    </source>
</reference>
<gene>
    <name evidence="1" type="ORF">SAMN04244550_03086</name>
</gene>
<dbReference type="GO" id="GO:0005737">
    <property type="term" value="C:cytoplasm"/>
    <property type="evidence" value="ECO:0007669"/>
    <property type="project" value="TreeGrafter"/>
</dbReference>
<dbReference type="InterPro" id="IPR003462">
    <property type="entry name" value="ODC_Mu_crystall"/>
</dbReference>
<evidence type="ECO:0000313" key="2">
    <source>
        <dbReference type="Proteomes" id="UP000183812"/>
    </source>
</evidence>